<comment type="similarity">
    <text evidence="7">Belongs to the transcriptional regulatory Rex family.</text>
</comment>
<accession>M9T8D5</accession>
<evidence type="ECO:0000256" key="6">
    <source>
        <dbReference type="ARBA" id="ARBA00023163"/>
    </source>
</evidence>
<evidence type="ECO:0000256" key="4">
    <source>
        <dbReference type="ARBA" id="ARBA00023027"/>
    </source>
</evidence>
<keyword evidence="6 7" id="KW-0804">Transcription</keyword>
<name>M9T8D5_ENTCA</name>
<evidence type="ECO:0000256" key="7">
    <source>
        <dbReference type="HAMAP-Rule" id="MF_01131"/>
    </source>
</evidence>
<dbReference type="Gene3D" id="1.10.10.10">
    <property type="entry name" value="Winged helix-like DNA-binding domain superfamily/Winged helix DNA-binding domain"/>
    <property type="match status" value="1"/>
</dbReference>
<feature type="DNA-binding region" description="H-T-H motif" evidence="7">
    <location>
        <begin position="40"/>
        <end position="79"/>
    </location>
</feature>
<dbReference type="NCBIfam" id="NF003994">
    <property type="entry name" value="PRK05472.2-3"/>
    <property type="match status" value="1"/>
</dbReference>
<dbReference type="PANTHER" id="PTHR35786:SF1">
    <property type="entry name" value="REDOX-SENSING TRANSCRIPTIONAL REPRESSOR REX 1"/>
    <property type="match status" value="1"/>
</dbReference>
<keyword evidence="1 7" id="KW-0963">Cytoplasm</keyword>
<dbReference type="KEGG" id="ecas:ECBG_04254"/>
<dbReference type="GO" id="GO:0005737">
    <property type="term" value="C:cytoplasm"/>
    <property type="evidence" value="ECO:0007669"/>
    <property type="project" value="UniProtKB-SubCell"/>
</dbReference>
<evidence type="ECO:0000259" key="8">
    <source>
        <dbReference type="SMART" id="SM00881"/>
    </source>
</evidence>
<feature type="binding site" evidence="7">
    <location>
        <begin position="114"/>
        <end position="119"/>
    </location>
    <ligand>
        <name>NAD(+)</name>
        <dbReference type="ChEBI" id="CHEBI:57540"/>
    </ligand>
</feature>
<evidence type="ECO:0000313" key="10">
    <source>
        <dbReference type="Proteomes" id="UP000012675"/>
    </source>
</evidence>
<comment type="function">
    <text evidence="7">Modulates transcription in response to changes in cellular NADH/NAD(+) redox state.</text>
</comment>
<dbReference type="InterPro" id="IPR036291">
    <property type="entry name" value="NAD(P)-bd_dom_sf"/>
</dbReference>
<dbReference type="InterPro" id="IPR036388">
    <property type="entry name" value="WH-like_DNA-bd_sf"/>
</dbReference>
<dbReference type="GO" id="GO:0045892">
    <property type="term" value="P:negative regulation of DNA-templated transcription"/>
    <property type="evidence" value="ECO:0007669"/>
    <property type="project" value="InterPro"/>
</dbReference>
<keyword evidence="10" id="KW-1185">Reference proteome</keyword>
<dbReference type="NCBIfam" id="NF003989">
    <property type="entry name" value="PRK05472.1-3"/>
    <property type="match status" value="1"/>
</dbReference>
<reference evidence="9 10" key="2">
    <citation type="submission" date="2013-03" db="EMBL/GenBank/DDBJ databases">
        <title>The Genome Sequence of Enterococcus casseliflavus EC20 (899205).</title>
        <authorList>
            <consortium name="The Broad Institute Genomics Platform"/>
            <consortium name="The Broad Institute Genome Sequencing Center for Infectious Disease"/>
            <person name="Russ C."/>
            <person name="Feldgarden M."/>
            <person name="Gilmore M."/>
            <person name="Manson J."/>
            <person name="Palmer K."/>
            <person name="Carniol K."/>
            <person name="Walker B."/>
            <person name="Young S.K."/>
            <person name="Zeng Q."/>
            <person name="Gargeya S."/>
            <person name="Fitzgerald M."/>
            <person name="Haas B."/>
            <person name="Abouelleil A."/>
            <person name="Allen A.W."/>
            <person name="Alvarado L."/>
            <person name="Arachchi H.M."/>
            <person name="Berlin A.M."/>
            <person name="Chapman S.B."/>
            <person name="Gainer-Dewar J."/>
            <person name="Goldberg J."/>
            <person name="Griggs A."/>
            <person name="Gujja S."/>
            <person name="Hansen M."/>
            <person name="Howarth C."/>
            <person name="Imamovic A."/>
            <person name="Ireland A."/>
            <person name="Larimer J."/>
            <person name="McCowan C."/>
            <person name="Murphy C."/>
            <person name="Pearson M."/>
            <person name="Poon T.W."/>
            <person name="Priest M."/>
            <person name="Roberts A."/>
            <person name="Saif S."/>
            <person name="Shea T."/>
            <person name="Sisk P."/>
            <person name="Sykes S."/>
            <person name="Wortman J."/>
            <person name="Nusbaum C."/>
            <person name="Birren B."/>
        </authorList>
    </citation>
    <scope>NUCLEOTIDE SEQUENCE [LARGE SCALE GENOMIC DNA]</scope>
    <source>
        <strain evidence="9 10">EC20</strain>
    </source>
</reference>
<dbReference type="Pfam" id="PF02629">
    <property type="entry name" value="CoA_binding"/>
    <property type="match status" value="1"/>
</dbReference>
<keyword evidence="4 7" id="KW-0520">NAD</keyword>
<evidence type="ECO:0000313" key="9">
    <source>
        <dbReference type="EMBL" id="AGJ01207.1"/>
    </source>
</evidence>
<evidence type="ECO:0000256" key="3">
    <source>
        <dbReference type="ARBA" id="ARBA00023015"/>
    </source>
</evidence>
<sequence length="248" mass="27870">MIFEQCICYDSFITSEFFTMGEYSLKDHQIPKATAKRLPLYYRYLRILHQAGKLKVSSTELSEAVQVDSATIRRDFSYFGELGKRGYGYDVESLMQFFAKTLNEDHMTNVALVGVGNLGSALLKYKFHQSNSIRISAAFDVNEDLVGRIVDGVPVYPMDDMKEQVKIQQIDVAILTVPAQHSQDLVNELVKAGIKGILNFTPARITAPKGVLIQNVDLTNELQTLIYFLHSGNVLSHEEPVEEPSLSE</sequence>
<dbReference type="PANTHER" id="PTHR35786">
    <property type="entry name" value="REDOX-SENSING TRANSCRIPTIONAL REPRESSOR REX"/>
    <property type="match status" value="1"/>
</dbReference>
<dbReference type="NCBIfam" id="NF003995">
    <property type="entry name" value="PRK05472.2-4"/>
    <property type="match status" value="1"/>
</dbReference>
<comment type="subunit">
    <text evidence="7">Homodimer.</text>
</comment>
<dbReference type="InterPro" id="IPR009718">
    <property type="entry name" value="Rex_DNA-bd_C_dom"/>
</dbReference>
<dbReference type="GO" id="GO:0051775">
    <property type="term" value="P:response to redox state"/>
    <property type="evidence" value="ECO:0007669"/>
    <property type="project" value="InterPro"/>
</dbReference>
<dbReference type="HOGENOM" id="CLU_061534_1_1_9"/>
<dbReference type="Proteomes" id="UP000012675">
    <property type="component" value="Chromosome"/>
</dbReference>
<keyword evidence="5 7" id="KW-0238">DNA-binding</keyword>
<dbReference type="NCBIfam" id="NF003991">
    <property type="entry name" value="PRK05472.1-5"/>
    <property type="match status" value="1"/>
</dbReference>
<dbReference type="HAMAP" id="MF_01131">
    <property type="entry name" value="Rex"/>
    <property type="match status" value="1"/>
</dbReference>
<evidence type="ECO:0000256" key="5">
    <source>
        <dbReference type="ARBA" id="ARBA00023125"/>
    </source>
</evidence>
<reference evidence="9 10" key="1">
    <citation type="submission" date="2009-02" db="EMBL/GenBank/DDBJ databases">
        <authorList>
            <consortium name="The Broad Institute Genome Sequencing Platform"/>
            <person name="Feldgarden M."/>
            <person name="Young S.K."/>
            <person name="Kodira C.D."/>
            <person name="Zeng Q."/>
            <person name="Koehrsen M."/>
            <person name="Alvarado L."/>
            <person name="Berlin A."/>
            <person name="Borenstein D."/>
            <person name="Chen Z."/>
            <person name="Engels R."/>
            <person name="Freedman E."/>
            <person name="Gellesch M."/>
            <person name="Goldberg J."/>
            <person name="Griggs A."/>
            <person name="Gujja S."/>
            <person name="Heiman D."/>
            <person name="Hepburn T."/>
            <person name="Howarth C."/>
            <person name="Jen D."/>
            <person name="Larson L."/>
            <person name="Lewis B."/>
            <person name="Mehta T."/>
            <person name="Park D."/>
            <person name="Pearson M."/>
            <person name="Roberts A."/>
            <person name="Saif S."/>
            <person name="Shea T."/>
            <person name="Shenoy N."/>
            <person name="Sisk P."/>
            <person name="Stolte C."/>
            <person name="Sykes S."/>
            <person name="Walk T."/>
            <person name="White J."/>
            <person name="Yandava C."/>
            <person name="Gilmore M."/>
            <person name="Manson J."/>
            <person name="Palmer K."/>
            <person name="Carniol K."/>
            <person name="Lander E."/>
            <person name="Nusbaum C."/>
            <person name="Galagan J."/>
            <person name="Birren B."/>
        </authorList>
    </citation>
    <scope>NUCLEOTIDE SEQUENCE [LARGE SCALE GENOMIC DNA]</scope>
    <source>
        <strain evidence="9 10">EC20</strain>
    </source>
</reference>
<dbReference type="InterPro" id="IPR036390">
    <property type="entry name" value="WH_DNA-bd_sf"/>
</dbReference>
<organism evidence="9 10">
    <name type="scientific">Enterococcus casseliflavus EC20</name>
    <dbReference type="NCBI Taxonomy" id="565655"/>
    <lineage>
        <taxon>Bacteria</taxon>
        <taxon>Bacillati</taxon>
        <taxon>Bacillota</taxon>
        <taxon>Bacilli</taxon>
        <taxon>Lactobacillales</taxon>
        <taxon>Enterococcaceae</taxon>
        <taxon>Enterococcus</taxon>
    </lineage>
</organism>
<dbReference type="InterPro" id="IPR022876">
    <property type="entry name" value="Tscrpt_rep_Rex"/>
</dbReference>
<dbReference type="SMART" id="SM00881">
    <property type="entry name" value="CoA_binding"/>
    <property type="match status" value="1"/>
</dbReference>
<evidence type="ECO:0000256" key="2">
    <source>
        <dbReference type="ARBA" id="ARBA00022491"/>
    </source>
</evidence>
<dbReference type="InterPro" id="IPR058203">
    <property type="entry name" value="Rex_bacilli-type"/>
</dbReference>
<dbReference type="eggNOG" id="COG2344">
    <property type="taxonomic scope" value="Bacteria"/>
</dbReference>
<dbReference type="Gene3D" id="3.40.50.720">
    <property type="entry name" value="NAD(P)-binding Rossmann-like Domain"/>
    <property type="match status" value="1"/>
</dbReference>
<dbReference type="SUPFAM" id="SSF46785">
    <property type="entry name" value="Winged helix' DNA-binding domain"/>
    <property type="match status" value="1"/>
</dbReference>
<dbReference type="EMBL" id="CP004856">
    <property type="protein sequence ID" value="AGJ01207.1"/>
    <property type="molecule type" value="Genomic_DNA"/>
</dbReference>
<dbReference type="InterPro" id="IPR003781">
    <property type="entry name" value="CoA-bd"/>
</dbReference>
<keyword evidence="3 7" id="KW-0805">Transcription regulation</keyword>
<dbReference type="SUPFAM" id="SSF51735">
    <property type="entry name" value="NAD(P)-binding Rossmann-fold domains"/>
    <property type="match status" value="1"/>
</dbReference>
<protein>
    <recommendedName>
        <fullName evidence="7">Redox-sensing transcriptional repressor Rex</fullName>
    </recommendedName>
</protein>
<gene>
    <name evidence="7" type="primary">rex</name>
    <name evidence="9" type="ORF">ECBG_04254</name>
</gene>
<dbReference type="Pfam" id="PF06971">
    <property type="entry name" value="Put_DNA-bind_N"/>
    <property type="match status" value="1"/>
</dbReference>
<comment type="subcellular location">
    <subcellularLocation>
        <location evidence="7">Cytoplasm</location>
    </subcellularLocation>
</comment>
<dbReference type="GO" id="GO:0003700">
    <property type="term" value="F:DNA-binding transcription factor activity"/>
    <property type="evidence" value="ECO:0007669"/>
    <property type="project" value="UniProtKB-UniRule"/>
</dbReference>
<keyword evidence="2 7" id="KW-0678">Repressor</keyword>
<proteinExistence type="inferred from homology"/>
<dbReference type="NCBIfam" id="NF003996">
    <property type="entry name" value="PRK05472.2-5"/>
    <property type="match status" value="1"/>
</dbReference>
<dbReference type="GO" id="GO:0003677">
    <property type="term" value="F:DNA binding"/>
    <property type="evidence" value="ECO:0007669"/>
    <property type="project" value="UniProtKB-UniRule"/>
</dbReference>
<dbReference type="AlphaFoldDB" id="M9T8D5"/>
<feature type="domain" description="CoA-binding" evidence="8">
    <location>
        <begin position="103"/>
        <end position="204"/>
    </location>
</feature>
<evidence type="ECO:0000256" key="1">
    <source>
        <dbReference type="ARBA" id="ARBA00022490"/>
    </source>
</evidence>